<reference evidence="2 3" key="1">
    <citation type="journal article" date="2018" name="Sci. Rep.">
        <title>Genomic signatures of local adaptation to the degree of environmental predictability in rotifers.</title>
        <authorList>
            <person name="Franch-Gras L."/>
            <person name="Hahn C."/>
            <person name="Garcia-Roger E.M."/>
            <person name="Carmona M.J."/>
            <person name="Serra M."/>
            <person name="Gomez A."/>
        </authorList>
    </citation>
    <scope>NUCLEOTIDE SEQUENCE [LARGE SCALE GENOMIC DNA]</scope>
    <source>
        <strain evidence="2">HYR1</strain>
    </source>
</reference>
<evidence type="ECO:0000313" key="3">
    <source>
        <dbReference type="Proteomes" id="UP000276133"/>
    </source>
</evidence>
<organism evidence="2 3">
    <name type="scientific">Brachionus plicatilis</name>
    <name type="common">Marine rotifer</name>
    <name type="synonym">Brachionus muelleri</name>
    <dbReference type="NCBI Taxonomy" id="10195"/>
    <lineage>
        <taxon>Eukaryota</taxon>
        <taxon>Metazoa</taxon>
        <taxon>Spiralia</taxon>
        <taxon>Gnathifera</taxon>
        <taxon>Rotifera</taxon>
        <taxon>Eurotatoria</taxon>
        <taxon>Monogononta</taxon>
        <taxon>Pseudotrocha</taxon>
        <taxon>Ploima</taxon>
        <taxon>Brachionidae</taxon>
        <taxon>Brachionus</taxon>
    </lineage>
</organism>
<accession>A0A3M7Q3E6</accession>
<keyword evidence="1" id="KW-0472">Membrane</keyword>
<sequence length="63" mass="7203">MTAGFVTKSGLASFSLPYACPLNMHDFLWLDAFIYFYTAFLDLTITAVGHEPIYYFFSNGKNY</sequence>
<comment type="caution">
    <text evidence="2">The sequence shown here is derived from an EMBL/GenBank/DDBJ whole genome shotgun (WGS) entry which is preliminary data.</text>
</comment>
<dbReference type="AlphaFoldDB" id="A0A3M7Q3E6"/>
<keyword evidence="3" id="KW-1185">Reference proteome</keyword>
<keyword evidence="1" id="KW-1133">Transmembrane helix</keyword>
<gene>
    <name evidence="2" type="ORF">BpHYR1_030612</name>
</gene>
<feature type="transmembrane region" description="Helical" evidence="1">
    <location>
        <begin position="34"/>
        <end position="57"/>
    </location>
</feature>
<protein>
    <submittedName>
        <fullName evidence="2">Uncharacterized protein</fullName>
    </submittedName>
</protein>
<dbReference type="Proteomes" id="UP000276133">
    <property type="component" value="Unassembled WGS sequence"/>
</dbReference>
<proteinExistence type="predicted"/>
<evidence type="ECO:0000313" key="2">
    <source>
        <dbReference type="EMBL" id="RNA05937.1"/>
    </source>
</evidence>
<keyword evidence="1" id="KW-0812">Transmembrane</keyword>
<name>A0A3M7Q3E6_BRAPC</name>
<evidence type="ECO:0000256" key="1">
    <source>
        <dbReference type="SAM" id="Phobius"/>
    </source>
</evidence>
<dbReference type="EMBL" id="REGN01007555">
    <property type="protein sequence ID" value="RNA05937.1"/>
    <property type="molecule type" value="Genomic_DNA"/>
</dbReference>